<dbReference type="Proteomes" id="UP001168552">
    <property type="component" value="Unassembled WGS sequence"/>
</dbReference>
<evidence type="ECO:0000313" key="3">
    <source>
        <dbReference type="Proteomes" id="UP001168552"/>
    </source>
</evidence>
<evidence type="ECO:0000313" key="2">
    <source>
        <dbReference type="EMBL" id="MDN4166270.1"/>
    </source>
</evidence>
<dbReference type="EMBL" id="JAUHJS010000006">
    <property type="protein sequence ID" value="MDN4166270.1"/>
    <property type="molecule type" value="Genomic_DNA"/>
</dbReference>
<name>A0ABT8F733_9BACT</name>
<keyword evidence="1" id="KW-0732">Signal</keyword>
<gene>
    <name evidence="2" type="ORF">QWY31_12215</name>
</gene>
<proteinExistence type="predicted"/>
<accession>A0ABT8F733</accession>
<organism evidence="2 3">
    <name type="scientific">Shiella aurantiaca</name>
    <dbReference type="NCBI Taxonomy" id="3058365"/>
    <lineage>
        <taxon>Bacteria</taxon>
        <taxon>Pseudomonadati</taxon>
        <taxon>Bacteroidota</taxon>
        <taxon>Cytophagia</taxon>
        <taxon>Cytophagales</taxon>
        <taxon>Shiellaceae</taxon>
        <taxon>Shiella</taxon>
    </lineage>
</organism>
<evidence type="ECO:0008006" key="4">
    <source>
        <dbReference type="Google" id="ProtNLM"/>
    </source>
</evidence>
<keyword evidence="3" id="KW-1185">Reference proteome</keyword>
<protein>
    <recommendedName>
        <fullName evidence="4">Lipoprotein</fullName>
    </recommendedName>
</protein>
<feature type="signal peptide" evidence="1">
    <location>
        <begin position="1"/>
        <end position="19"/>
    </location>
</feature>
<dbReference type="RefSeq" id="WP_320004808.1">
    <property type="nucleotide sequence ID" value="NZ_JAUHJS010000006.1"/>
</dbReference>
<feature type="chain" id="PRO_5046272930" description="Lipoprotein" evidence="1">
    <location>
        <begin position="20"/>
        <end position="204"/>
    </location>
</feature>
<reference evidence="2" key="1">
    <citation type="submission" date="2023-06" db="EMBL/GenBank/DDBJ databases">
        <title>Cytophagales bacterium Strain LB-30, isolated from soil.</title>
        <authorList>
            <person name="Liu B."/>
        </authorList>
    </citation>
    <scope>NUCLEOTIDE SEQUENCE</scope>
    <source>
        <strain evidence="2">LB-30</strain>
    </source>
</reference>
<sequence>MKRLSPYLCLFLLPLLALECEEEDFTPDPDNSGLPAYTEKGANIWGAMVDDVVYRSSIDCNFYGCNSGMYMQNIYYQDTSAQSVALISFSGYKPGFENEFIQINFYLGTTIPPYGFYEEFQGVRFDLSDSSSFAEIDSYLPYSDSSYCTISKNGYLQFNRFDETESTYQYHNLHAAGTFEFYIENDSCSNVRVEKGRFDFDFIR</sequence>
<evidence type="ECO:0000256" key="1">
    <source>
        <dbReference type="SAM" id="SignalP"/>
    </source>
</evidence>
<comment type="caution">
    <text evidence="2">The sequence shown here is derived from an EMBL/GenBank/DDBJ whole genome shotgun (WGS) entry which is preliminary data.</text>
</comment>